<evidence type="ECO:0000313" key="2">
    <source>
        <dbReference type="EMBL" id="QIK76296.1"/>
    </source>
</evidence>
<dbReference type="AlphaFoldDB" id="A0A6G7YHZ8"/>
<gene>
    <name evidence="2" type="ORF">G7071_13550</name>
</gene>
<dbReference type="RefSeq" id="WP_166319600.1">
    <property type="nucleotide sequence ID" value="NZ_CP049866.1"/>
</dbReference>
<evidence type="ECO:0000256" key="1">
    <source>
        <dbReference type="SAM" id="Phobius"/>
    </source>
</evidence>
<evidence type="ECO:0000313" key="3">
    <source>
        <dbReference type="Proteomes" id="UP000502035"/>
    </source>
</evidence>
<proteinExistence type="predicted"/>
<keyword evidence="1" id="KW-0472">Membrane</keyword>
<accession>A0A6G7YHZ8</accession>
<sequence>MRKIIGWLLLGLGAFLLVTALLATLWVPAQLERTPLDVDTKTYLSGTAEKYNPTLGETEDLDVKATSTTQADADSSDDDVIVWVNTTCLVIDEGDVPECVEADEPLKRLVSVTTDVFATGRNDALAVNGKYRHPGAEEKEGLVNKFPFDTEKKDYPFWDGMLGAPATAEYVGTETLDGLETYKFHILLEEEPVDEIIAGTPGVYSQDKYIWVEPRTGGIVNQEQHEIRELEDGMLLLDLNLAFTDEQVEKSVAEAKDNKSQLNLVTKTVPVVAFVVGLLSVLVGAFLVFAGRKRSGA</sequence>
<dbReference type="Pfam" id="PF11271">
    <property type="entry name" value="PorA"/>
    <property type="match status" value="1"/>
</dbReference>
<dbReference type="InterPro" id="IPR021424">
    <property type="entry name" value="PorA"/>
</dbReference>
<protein>
    <submittedName>
        <fullName evidence="2">DUF3068 domain-containing protein</fullName>
    </submittedName>
</protein>
<dbReference type="EMBL" id="CP049866">
    <property type="protein sequence ID" value="QIK76296.1"/>
    <property type="molecule type" value="Genomic_DNA"/>
</dbReference>
<dbReference type="Proteomes" id="UP000502035">
    <property type="component" value="Chromosome"/>
</dbReference>
<organism evidence="2 3">
    <name type="scientific">Nocardioides piscis</name>
    <dbReference type="NCBI Taxonomy" id="2714938"/>
    <lineage>
        <taxon>Bacteria</taxon>
        <taxon>Bacillati</taxon>
        <taxon>Actinomycetota</taxon>
        <taxon>Actinomycetes</taxon>
        <taxon>Propionibacteriales</taxon>
        <taxon>Nocardioidaceae</taxon>
        <taxon>Nocardioides</taxon>
    </lineage>
</organism>
<feature type="transmembrane region" description="Helical" evidence="1">
    <location>
        <begin position="269"/>
        <end position="290"/>
    </location>
</feature>
<name>A0A6G7YHZ8_9ACTN</name>
<keyword evidence="3" id="KW-1185">Reference proteome</keyword>
<dbReference type="KEGG" id="npi:G7071_13550"/>
<keyword evidence="1" id="KW-0812">Transmembrane</keyword>
<reference evidence="2 3" key="1">
    <citation type="submission" date="2020-03" db="EMBL/GenBank/DDBJ databases">
        <title>Nocardioides sp. nov., isolated from fish.</title>
        <authorList>
            <person name="Hyun D.-W."/>
            <person name="Bae J.-W."/>
        </authorList>
    </citation>
    <scope>NUCLEOTIDE SEQUENCE [LARGE SCALE GENOMIC DNA]</scope>
    <source>
        <strain evidence="2 3">HDW12A</strain>
    </source>
</reference>
<keyword evidence="1" id="KW-1133">Transmembrane helix</keyword>